<reference evidence="3" key="2">
    <citation type="submission" date="2016-06" db="UniProtKB">
        <authorList>
            <consortium name="WormBaseParasite"/>
        </authorList>
    </citation>
    <scope>IDENTIFICATION</scope>
</reference>
<sequence length="112" mass="13418">MLNKNNLAVELKLYAEDRRFEQIQMGIKQIEKKCETAEMEKLILSNSVRYDLVVNFEHNLRKDIRKVEQLIEKWKRQLNDNKLTPPATEENKVKQTRWGECEENSEESDQTH</sequence>
<keyword evidence="2" id="KW-1185">Reference proteome</keyword>
<dbReference type="WBParaSite" id="GPLIN_001131300">
    <property type="protein sequence ID" value="GPLIN_001131300"/>
    <property type="gene ID" value="GPLIN_001131300"/>
</dbReference>
<reference evidence="2" key="1">
    <citation type="submission" date="2014-05" db="EMBL/GenBank/DDBJ databases">
        <title>The genome and life-stage specific transcriptomes of Globodera pallida elucidate key aspects of plant parasitism by a cyst nematode.</title>
        <authorList>
            <person name="Cotton J.A."/>
            <person name="Lilley C.J."/>
            <person name="Jones L.M."/>
            <person name="Kikuchi T."/>
            <person name="Reid A.J."/>
            <person name="Thorpe P."/>
            <person name="Tsai I.J."/>
            <person name="Beasley H."/>
            <person name="Blok V."/>
            <person name="Cock P.J.A."/>
            <person name="Van den Akker S.E."/>
            <person name="Holroyd N."/>
            <person name="Hunt M."/>
            <person name="Mantelin S."/>
            <person name="Naghra H."/>
            <person name="Pain A."/>
            <person name="Palomares-Rius J.E."/>
            <person name="Zarowiecki M."/>
            <person name="Berriman M."/>
            <person name="Jones J.T."/>
            <person name="Urwin P.E."/>
        </authorList>
    </citation>
    <scope>NUCLEOTIDE SEQUENCE [LARGE SCALE GENOMIC DNA]</scope>
    <source>
        <strain evidence="2">Lindley</strain>
    </source>
</reference>
<evidence type="ECO:0000256" key="1">
    <source>
        <dbReference type="SAM" id="MobiDB-lite"/>
    </source>
</evidence>
<protein>
    <submittedName>
        <fullName evidence="3">Uncharacterized protein</fullName>
    </submittedName>
</protein>
<feature type="region of interest" description="Disordered" evidence="1">
    <location>
        <begin position="78"/>
        <end position="112"/>
    </location>
</feature>
<evidence type="ECO:0000313" key="3">
    <source>
        <dbReference type="WBParaSite" id="GPLIN_001131300"/>
    </source>
</evidence>
<accession>A0A183CEK8</accession>
<feature type="compositionally biased region" description="Basic and acidic residues" evidence="1">
    <location>
        <begin position="89"/>
        <end position="100"/>
    </location>
</feature>
<feature type="compositionally biased region" description="Acidic residues" evidence="1">
    <location>
        <begin position="101"/>
        <end position="112"/>
    </location>
</feature>
<dbReference type="AlphaFoldDB" id="A0A183CEK8"/>
<proteinExistence type="predicted"/>
<organism evidence="2 3">
    <name type="scientific">Globodera pallida</name>
    <name type="common">Potato cyst nematode worm</name>
    <name type="synonym">Heterodera pallida</name>
    <dbReference type="NCBI Taxonomy" id="36090"/>
    <lineage>
        <taxon>Eukaryota</taxon>
        <taxon>Metazoa</taxon>
        <taxon>Ecdysozoa</taxon>
        <taxon>Nematoda</taxon>
        <taxon>Chromadorea</taxon>
        <taxon>Rhabditida</taxon>
        <taxon>Tylenchina</taxon>
        <taxon>Tylenchomorpha</taxon>
        <taxon>Tylenchoidea</taxon>
        <taxon>Heteroderidae</taxon>
        <taxon>Heteroderinae</taxon>
        <taxon>Globodera</taxon>
    </lineage>
</organism>
<name>A0A183CEK8_GLOPA</name>
<dbReference type="Proteomes" id="UP000050741">
    <property type="component" value="Unassembled WGS sequence"/>
</dbReference>
<evidence type="ECO:0000313" key="2">
    <source>
        <dbReference type="Proteomes" id="UP000050741"/>
    </source>
</evidence>